<feature type="compositionally biased region" description="Polar residues" evidence="2">
    <location>
        <begin position="174"/>
        <end position="188"/>
    </location>
</feature>
<dbReference type="InterPro" id="IPR022263">
    <property type="entry name" value="KxYKxGKxW"/>
</dbReference>
<feature type="compositionally biased region" description="Basic and acidic residues" evidence="2">
    <location>
        <begin position="200"/>
        <end position="211"/>
    </location>
</feature>
<name>A0AAW3GNV7_STRSZ</name>
<proteinExistence type="predicted"/>
<organism evidence="3 4">
    <name type="scientific">Streptococcus equi subsp. zooepidemicus Sz4is</name>
    <dbReference type="NCBI Taxonomy" id="1381082"/>
    <lineage>
        <taxon>Bacteria</taxon>
        <taxon>Bacillati</taxon>
        <taxon>Bacillota</taxon>
        <taxon>Bacilli</taxon>
        <taxon>Lactobacillales</taxon>
        <taxon>Streptococcaceae</taxon>
        <taxon>Streptococcus</taxon>
    </lineage>
</organism>
<evidence type="ECO:0000256" key="2">
    <source>
        <dbReference type="SAM" id="MobiDB-lite"/>
    </source>
</evidence>
<dbReference type="AlphaFoldDB" id="A0AAW3GNV7"/>
<evidence type="ECO:0000256" key="1">
    <source>
        <dbReference type="ARBA" id="ARBA00022729"/>
    </source>
</evidence>
<dbReference type="NCBIfam" id="TIGR03715">
    <property type="entry name" value="KxYKxGKxW"/>
    <property type="match status" value="1"/>
</dbReference>
<feature type="compositionally biased region" description="Basic and acidic residues" evidence="2">
    <location>
        <begin position="286"/>
        <end position="301"/>
    </location>
</feature>
<protein>
    <submittedName>
        <fullName evidence="3">Fibronectin-binding protein Sfs-like protein</fullName>
    </submittedName>
</protein>
<evidence type="ECO:0000313" key="3">
    <source>
        <dbReference type="EMBL" id="KIS18915.1"/>
    </source>
</evidence>
<feature type="compositionally biased region" description="Basic and acidic residues" evidence="2">
    <location>
        <begin position="253"/>
        <end position="275"/>
    </location>
</feature>
<dbReference type="RefSeq" id="WP_012515044.1">
    <property type="nucleotide sequence ID" value="NZ_JAUE01000019.1"/>
</dbReference>
<feature type="compositionally biased region" description="Basic and acidic residues" evidence="2">
    <location>
        <begin position="232"/>
        <end position="244"/>
    </location>
</feature>
<sequence length="335" mass="36143">MRKTEGRFRTWKSKKQWLFAGAVVTSLLLGAALVFGGLLGSLGGSSHQARPKEQPVSSIGDDDKSHKSSSDSMVSRPPKKDNLQPKPSDQPTNHQHQATSPSQPTAKSSGHHGNQPQSLSVNSQGNSSGQASEPQASPNQGPSQPLGLRGGNSSGSGHHHQPQGKPQHLDLGKDNSSPQPQPKPQGNSPKLPEKGLNGENQKEPEQGERGEAGPPSTPNLEGNNRKNPLKGLDGENKPKEDLDGKGLSGENDESPKLKDEHPYNHGRRDGYRVGYEDGYGGKKHKGDYPKRFDESSPKEYNDYSQGYNDNYGNGYLDGLADRDGKRGYGYSYNPD</sequence>
<feature type="region of interest" description="Disordered" evidence="2">
    <location>
        <begin position="44"/>
        <end position="335"/>
    </location>
</feature>
<reference evidence="3 4" key="1">
    <citation type="submission" date="2013-11" db="EMBL/GenBank/DDBJ databases">
        <authorList>
            <person name="da Piedade I."/>
            <person name="Tang M.H.E."/>
            <person name="Bojesen A.M."/>
        </authorList>
    </citation>
    <scope>NUCLEOTIDE SEQUENCE [LARGE SCALE GENOMIC DNA]</scope>
    <source>
        <strain evidence="3 4">Sz4is</strain>
    </source>
</reference>
<accession>A0AAW3GNV7</accession>
<evidence type="ECO:0000313" key="4">
    <source>
        <dbReference type="Proteomes" id="UP000032278"/>
    </source>
</evidence>
<gene>
    <name evidence="3" type="primary">sfs</name>
    <name evidence="3" type="ORF">AT55_00764</name>
</gene>
<comment type="caution">
    <text evidence="3">The sequence shown here is derived from an EMBL/GenBank/DDBJ whole genome shotgun (WGS) entry which is preliminary data.</text>
</comment>
<dbReference type="EMBL" id="JAUE01000019">
    <property type="protein sequence ID" value="KIS18915.1"/>
    <property type="molecule type" value="Genomic_DNA"/>
</dbReference>
<feature type="compositionally biased region" description="Polar residues" evidence="2">
    <location>
        <begin position="302"/>
        <end position="311"/>
    </location>
</feature>
<dbReference type="Proteomes" id="UP000032278">
    <property type="component" value="Unassembled WGS sequence"/>
</dbReference>
<keyword evidence="1" id="KW-0732">Signal</keyword>
<feature type="compositionally biased region" description="Polar residues" evidence="2">
    <location>
        <begin position="85"/>
        <end position="143"/>
    </location>
</feature>